<dbReference type="InterPro" id="IPR006603">
    <property type="entry name" value="PQ-loop_rpt"/>
</dbReference>
<keyword evidence="2 5" id="KW-0812">Transmembrane</keyword>
<keyword evidence="4 5" id="KW-0472">Membrane</keyword>
<name>A0A9P4SBB0_9PEZI</name>
<evidence type="ECO:0000256" key="4">
    <source>
        <dbReference type="ARBA" id="ARBA00023136"/>
    </source>
</evidence>
<comment type="subcellular location">
    <subcellularLocation>
        <location evidence="1">Membrane</location>
        <topology evidence="1">Multi-pass membrane protein</topology>
    </subcellularLocation>
</comment>
<feature type="transmembrane region" description="Helical" evidence="5">
    <location>
        <begin position="6"/>
        <end position="30"/>
    </location>
</feature>
<dbReference type="EMBL" id="MU006094">
    <property type="protein sequence ID" value="KAF2839485.1"/>
    <property type="molecule type" value="Genomic_DNA"/>
</dbReference>
<keyword evidence="7" id="KW-1185">Reference proteome</keyword>
<feature type="transmembrane region" description="Helical" evidence="5">
    <location>
        <begin position="42"/>
        <end position="59"/>
    </location>
</feature>
<evidence type="ECO:0000256" key="3">
    <source>
        <dbReference type="ARBA" id="ARBA00022989"/>
    </source>
</evidence>
<evidence type="ECO:0000256" key="5">
    <source>
        <dbReference type="SAM" id="Phobius"/>
    </source>
</evidence>
<feature type="transmembrane region" description="Helical" evidence="5">
    <location>
        <begin position="99"/>
        <end position="122"/>
    </location>
</feature>
<evidence type="ECO:0000256" key="1">
    <source>
        <dbReference type="ARBA" id="ARBA00004141"/>
    </source>
</evidence>
<reference evidence="6" key="1">
    <citation type="journal article" date="2020" name="Stud. Mycol.">
        <title>101 Dothideomycetes genomes: a test case for predicting lifestyles and emergence of pathogens.</title>
        <authorList>
            <person name="Haridas S."/>
            <person name="Albert R."/>
            <person name="Binder M."/>
            <person name="Bloem J."/>
            <person name="Labutti K."/>
            <person name="Salamov A."/>
            <person name="Andreopoulos B."/>
            <person name="Baker S."/>
            <person name="Barry K."/>
            <person name="Bills G."/>
            <person name="Bluhm B."/>
            <person name="Cannon C."/>
            <person name="Castanera R."/>
            <person name="Culley D."/>
            <person name="Daum C."/>
            <person name="Ezra D."/>
            <person name="Gonzalez J."/>
            <person name="Henrissat B."/>
            <person name="Kuo A."/>
            <person name="Liang C."/>
            <person name="Lipzen A."/>
            <person name="Lutzoni F."/>
            <person name="Magnuson J."/>
            <person name="Mondo S."/>
            <person name="Nolan M."/>
            <person name="Ohm R."/>
            <person name="Pangilinan J."/>
            <person name="Park H.-J."/>
            <person name="Ramirez L."/>
            <person name="Alfaro M."/>
            <person name="Sun H."/>
            <person name="Tritt A."/>
            <person name="Yoshinaga Y."/>
            <person name="Zwiers L.-H."/>
            <person name="Turgeon B."/>
            <person name="Goodwin S."/>
            <person name="Spatafora J."/>
            <person name="Crous P."/>
            <person name="Grigoriev I."/>
        </authorList>
    </citation>
    <scope>NUCLEOTIDE SEQUENCE</scope>
    <source>
        <strain evidence="6">CBS 101060</strain>
    </source>
</reference>
<feature type="transmembrane region" description="Helical" evidence="5">
    <location>
        <begin position="188"/>
        <end position="211"/>
    </location>
</feature>
<evidence type="ECO:0000313" key="6">
    <source>
        <dbReference type="EMBL" id="KAF2839485.1"/>
    </source>
</evidence>
<feature type="transmembrane region" description="Helical" evidence="5">
    <location>
        <begin position="161"/>
        <end position="182"/>
    </location>
</feature>
<dbReference type="AlphaFoldDB" id="A0A9P4SBB0"/>
<dbReference type="PANTHER" id="PTHR16201:SF37">
    <property type="entry name" value="PQ-LOOP REPEAT-CONTAINING PROTEIN"/>
    <property type="match status" value="1"/>
</dbReference>
<dbReference type="PANTHER" id="PTHR16201">
    <property type="entry name" value="SEVEN TRANSMEMBRANE PROTEIN 1-RELATED"/>
    <property type="match status" value="1"/>
</dbReference>
<evidence type="ECO:0000313" key="7">
    <source>
        <dbReference type="Proteomes" id="UP000799429"/>
    </source>
</evidence>
<keyword evidence="3 5" id="KW-1133">Transmembrane helix</keyword>
<sequence length="305" mass="34073">MDVPVAANTLGILGAICWSVQLLPQIIINYRRHNTVGLQPSMMMLWACAGVPLGVYNIVEDFNIALRVQPQILTLLSLVTWIQCYYYEKKWSIARSLTVVIPVMCIMGGIQASLIIALRIASSTHIEWPKIVMAVLSAALLAAGVLRHYWDIYIHRTVRGISFIFVAIDAAGDLTSLVSVFFQPKLDVLGMVIYGSELVLWLGVFAAGGYYNLSPWVRRRIEQKRSVNDIRGLGDQRIGTNDNDVHENITIHSLPSSTSVFRTPSGELAARRARRTFYSRSEELVHVSGEQDLIGHRTRSIHTIS</sequence>
<feature type="transmembrane region" description="Helical" evidence="5">
    <location>
        <begin position="128"/>
        <end position="149"/>
    </location>
</feature>
<comment type="caution">
    <text evidence="6">The sequence shown here is derived from an EMBL/GenBank/DDBJ whole genome shotgun (WGS) entry which is preliminary data.</text>
</comment>
<accession>A0A9P4SBB0</accession>
<evidence type="ECO:0000256" key="2">
    <source>
        <dbReference type="ARBA" id="ARBA00022692"/>
    </source>
</evidence>
<dbReference type="Proteomes" id="UP000799429">
    <property type="component" value="Unassembled WGS sequence"/>
</dbReference>
<dbReference type="SMART" id="SM00679">
    <property type="entry name" value="CTNS"/>
    <property type="match status" value="2"/>
</dbReference>
<dbReference type="Pfam" id="PF04193">
    <property type="entry name" value="PQ-loop"/>
    <property type="match status" value="1"/>
</dbReference>
<organism evidence="6 7">
    <name type="scientific">Patellaria atrata CBS 101060</name>
    <dbReference type="NCBI Taxonomy" id="1346257"/>
    <lineage>
        <taxon>Eukaryota</taxon>
        <taxon>Fungi</taxon>
        <taxon>Dikarya</taxon>
        <taxon>Ascomycota</taxon>
        <taxon>Pezizomycotina</taxon>
        <taxon>Dothideomycetes</taxon>
        <taxon>Dothideomycetes incertae sedis</taxon>
        <taxon>Patellariales</taxon>
        <taxon>Patellariaceae</taxon>
        <taxon>Patellaria</taxon>
    </lineage>
</organism>
<gene>
    <name evidence="6" type="ORF">M501DRAFT_933168</name>
</gene>
<proteinExistence type="predicted"/>
<dbReference type="GO" id="GO:0016020">
    <property type="term" value="C:membrane"/>
    <property type="evidence" value="ECO:0007669"/>
    <property type="project" value="UniProtKB-SubCell"/>
</dbReference>
<protein>
    <submittedName>
        <fullName evidence="6">PQ loop repeat protein</fullName>
    </submittedName>
</protein>
<dbReference type="Gene3D" id="1.20.1280.290">
    <property type="match status" value="1"/>
</dbReference>
<dbReference type="InterPro" id="IPR051415">
    <property type="entry name" value="LAAT-1"/>
</dbReference>
<dbReference type="OrthoDB" id="407617at2759"/>